<keyword evidence="2" id="KW-0472">Membrane</keyword>
<keyword evidence="3" id="KW-0732">Signal</keyword>
<dbReference type="SMART" id="SM00327">
    <property type="entry name" value="VWA"/>
    <property type="match status" value="1"/>
</dbReference>
<dbReference type="Gene3D" id="3.40.50.410">
    <property type="entry name" value="von Willebrand factor, type A domain"/>
    <property type="match status" value="1"/>
</dbReference>
<reference evidence="5 6" key="1">
    <citation type="submission" date="2020-07" db="EMBL/GenBank/DDBJ databases">
        <title>Draft genome and description of Corynebacterium haemomassiliense strain Marseile-Q3615 sp. nov.</title>
        <authorList>
            <person name="Boxberger M."/>
            <person name="La Scola B."/>
        </authorList>
    </citation>
    <scope>NUCLEOTIDE SEQUENCE [LARGE SCALE GENOMIC DNA]</scope>
    <source>
        <strain evidence="5 6">Marseille-Q3615</strain>
    </source>
</reference>
<dbReference type="EMBL" id="JACDTZ010000001">
    <property type="protein sequence ID" value="MBA5244912.1"/>
    <property type="molecule type" value="Genomic_DNA"/>
</dbReference>
<evidence type="ECO:0000259" key="4">
    <source>
        <dbReference type="PROSITE" id="PS50234"/>
    </source>
</evidence>
<evidence type="ECO:0000256" key="1">
    <source>
        <dbReference type="SAM" id="MobiDB-lite"/>
    </source>
</evidence>
<organism evidence="5 6">
    <name type="scientific">Corynebacterium haemomassiliense</name>
    <dbReference type="NCBI Taxonomy" id="2754726"/>
    <lineage>
        <taxon>Bacteria</taxon>
        <taxon>Bacillati</taxon>
        <taxon>Actinomycetota</taxon>
        <taxon>Actinomycetes</taxon>
        <taxon>Mycobacteriales</taxon>
        <taxon>Corynebacteriaceae</taxon>
        <taxon>Corynebacterium</taxon>
    </lineage>
</organism>
<proteinExistence type="predicted"/>
<feature type="compositionally biased region" description="Low complexity" evidence="1">
    <location>
        <begin position="801"/>
        <end position="820"/>
    </location>
</feature>
<sequence>MQINRILAASATAALVAGTSILGAAAQAPAQESSLPQLGSCLAQKNTLDIVLLMDESGSLEYEAKDGQVDKNKPGTDVEGNRVDAAQSFIDELVTRQEDTGVDVNVRIAGFGQDYKSGATLPGEYGEWINLDGGSASKAKDEIAAFKERTGEDYTNYTNALSGAYQDLTRSGSQDPCRMVVTFTDGDLTAADGRDGAEEELCRPGGVTDRLRAAGVTNVGIGLSAPHLPSDFSLFRSLTQGGGPCGTAAPNGAFFEASNVGGLFAAFHSALSTGNAVSTMSKADDAFNIALDDSISQLRFAAIEQEDLGDNAVLTLTAPSGEELKLSESGSATLQGAEVEWETITDPVLKTNARMTLADGQSWAGNWALKFADIDPNAAGQDVFTVAELQPGLAVRVGGGEEGTVERNNEQDIELQLVDASGNPRPMQGTANSRVTFHPENGEPQVLEENLDLSSGSAAIPAAKIAKLPAFGRLEVETAVTTKGEPGTKLTPFLNASALSVGLQNLPKINGGIAYNAEETTVTTEVPVKGPGKVWLPEGSTVAAEQLPDNIGTVQVASDHNSPDNALELQAGEEKTLPVTLSINELSDGLVNGSVPLSISALDGADETSVAVPVEGSYTVPLSKGGFALGFILALLGALLIPLAILYAIRWITSTIPRQRFGYYRMVVDDHNGRLTYDGAPQPNINILDVNSNSIPEPTRSFSAGGRQFSVRNGNPNPLAASPVVADVAPSVSGGDGAHIKGKAKLPLAVQGEWMVAGLGGDRYEVIALPRLPMSEEEKTLLEGEISTEMLSRIEKLKSLEPAAPAASEPAAPEQPQGFGPNFGGGSNSPFGPGNTNSPFGPGNSPFSGK</sequence>
<feature type="signal peptide" evidence="3">
    <location>
        <begin position="1"/>
        <end position="24"/>
    </location>
</feature>
<feature type="chain" id="PRO_5039608938" evidence="3">
    <location>
        <begin position="25"/>
        <end position="850"/>
    </location>
</feature>
<accession>A0A7W2EC13</accession>
<feature type="domain" description="VWFA" evidence="4">
    <location>
        <begin position="49"/>
        <end position="271"/>
    </location>
</feature>
<feature type="region of interest" description="Disordered" evidence="1">
    <location>
        <begin position="801"/>
        <end position="850"/>
    </location>
</feature>
<evidence type="ECO:0000313" key="5">
    <source>
        <dbReference type="EMBL" id="MBA5244912.1"/>
    </source>
</evidence>
<dbReference type="PROSITE" id="PS50234">
    <property type="entry name" value="VWFA"/>
    <property type="match status" value="1"/>
</dbReference>
<dbReference type="InterPro" id="IPR002035">
    <property type="entry name" value="VWF_A"/>
</dbReference>
<keyword evidence="2" id="KW-0812">Transmembrane</keyword>
<dbReference type="CDD" id="cd00198">
    <property type="entry name" value="vWFA"/>
    <property type="match status" value="1"/>
</dbReference>
<dbReference type="Proteomes" id="UP000523682">
    <property type="component" value="Unassembled WGS sequence"/>
</dbReference>
<feature type="transmembrane region" description="Helical" evidence="2">
    <location>
        <begin position="627"/>
        <end position="649"/>
    </location>
</feature>
<dbReference type="AlphaFoldDB" id="A0A7W2EC13"/>
<evidence type="ECO:0000256" key="3">
    <source>
        <dbReference type="SAM" id="SignalP"/>
    </source>
</evidence>
<dbReference type="InterPro" id="IPR036465">
    <property type="entry name" value="vWFA_dom_sf"/>
</dbReference>
<evidence type="ECO:0000313" key="6">
    <source>
        <dbReference type="Proteomes" id="UP000523682"/>
    </source>
</evidence>
<protein>
    <submittedName>
        <fullName evidence="5">VWA domain-containing protein</fullName>
    </submittedName>
</protein>
<keyword evidence="6" id="KW-1185">Reference proteome</keyword>
<dbReference type="RefSeq" id="WP_181889463.1">
    <property type="nucleotide sequence ID" value="NZ_CP170998.1"/>
</dbReference>
<keyword evidence="2" id="KW-1133">Transmembrane helix</keyword>
<feature type="compositionally biased region" description="Low complexity" evidence="1">
    <location>
        <begin position="828"/>
        <end position="839"/>
    </location>
</feature>
<dbReference type="SUPFAM" id="SSF53300">
    <property type="entry name" value="vWA-like"/>
    <property type="match status" value="1"/>
</dbReference>
<name>A0A7W2EC13_9CORY</name>
<evidence type="ECO:0000256" key="2">
    <source>
        <dbReference type="SAM" id="Phobius"/>
    </source>
</evidence>
<gene>
    <name evidence="5" type="ORF">H0193_08860</name>
</gene>
<comment type="caution">
    <text evidence="5">The sequence shown here is derived from an EMBL/GenBank/DDBJ whole genome shotgun (WGS) entry which is preliminary data.</text>
</comment>